<dbReference type="InterPro" id="IPR050416">
    <property type="entry name" value="FAD-linked_Oxidoreductase"/>
</dbReference>
<dbReference type="Gene3D" id="3.40.462.20">
    <property type="match status" value="1"/>
</dbReference>
<protein>
    <submittedName>
        <fullName evidence="7">FAD-binding domain-containing protein</fullName>
    </submittedName>
</protein>
<dbReference type="PROSITE" id="PS51387">
    <property type="entry name" value="FAD_PCMH"/>
    <property type="match status" value="1"/>
</dbReference>
<dbReference type="InterPro" id="IPR036318">
    <property type="entry name" value="FAD-bd_PCMH-like_sf"/>
</dbReference>
<keyword evidence="2" id="KW-0285">Flavoprotein</keyword>
<evidence type="ECO:0000256" key="1">
    <source>
        <dbReference type="ARBA" id="ARBA00005466"/>
    </source>
</evidence>
<keyword evidence="8" id="KW-1185">Reference proteome</keyword>
<evidence type="ECO:0000256" key="3">
    <source>
        <dbReference type="ARBA" id="ARBA00022827"/>
    </source>
</evidence>
<dbReference type="GO" id="GO:0071949">
    <property type="term" value="F:FAD binding"/>
    <property type="evidence" value="ECO:0007669"/>
    <property type="project" value="InterPro"/>
</dbReference>
<evidence type="ECO:0000256" key="2">
    <source>
        <dbReference type="ARBA" id="ARBA00022630"/>
    </source>
</evidence>
<dbReference type="InterPro" id="IPR016166">
    <property type="entry name" value="FAD-bd_PCMH"/>
</dbReference>
<dbReference type="InterPro" id="IPR016169">
    <property type="entry name" value="FAD-bd_PCMH_sub2"/>
</dbReference>
<evidence type="ECO:0000256" key="4">
    <source>
        <dbReference type="ARBA" id="ARBA00023002"/>
    </source>
</evidence>
<evidence type="ECO:0000259" key="6">
    <source>
        <dbReference type="PROSITE" id="PS51387"/>
    </source>
</evidence>
<dbReference type="OrthoDB" id="407275at2759"/>
<accession>A0A6A6WAT8</accession>
<evidence type="ECO:0000256" key="5">
    <source>
        <dbReference type="SAM" id="SignalP"/>
    </source>
</evidence>
<comment type="similarity">
    <text evidence="1">Belongs to the oxygen-dependent FAD-linked oxidoreductase family.</text>
</comment>
<gene>
    <name evidence="7" type="ORF">EJ05DRAFT_509939</name>
</gene>
<organism evidence="7 8">
    <name type="scientific">Pseudovirgaria hyperparasitica</name>
    <dbReference type="NCBI Taxonomy" id="470096"/>
    <lineage>
        <taxon>Eukaryota</taxon>
        <taxon>Fungi</taxon>
        <taxon>Dikarya</taxon>
        <taxon>Ascomycota</taxon>
        <taxon>Pezizomycotina</taxon>
        <taxon>Dothideomycetes</taxon>
        <taxon>Dothideomycetes incertae sedis</taxon>
        <taxon>Acrospermales</taxon>
        <taxon>Acrospermaceae</taxon>
        <taxon>Pseudovirgaria</taxon>
    </lineage>
</organism>
<name>A0A6A6WAT8_9PEZI</name>
<dbReference type="Proteomes" id="UP000799437">
    <property type="component" value="Unassembled WGS sequence"/>
</dbReference>
<dbReference type="PANTHER" id="PTHR42973">
    <property type="entry name" value="BINDING OXIDOREDUCTASE, PUTATIVE (AFU_ORTHOLOGUE AFUA_1G17690)-RELATED"/>
    <property type="match status" value="1"/>
</dbReference>
<keyword evidence="3" id="KW-0274">FAD</keyword>
<evidence type="ECO:0000313" key="7">
    <source>
        <dbReference type="EMBL" id="KAF2759070.1"/>
    </source>
</evidence>
<reference evidence="7" key="1">
    <citation type="journal article" date="2020" name="Stud. Mycol.">
        <title>101 Dothideomycetes genomes: a test case for predicting lifestyles and emergence of pathogens.</title>
        <authorList>
            <person name="Haridas S."/>
            <person name="Albert R."/>
            <person name="Binder M."/>
            <person name="Bloem J."/>
            <person name="Labutti K."/>
            <person name="Salamov A."/>
            <person name="Andreopoulos B."/>
            <person name="Baker S."/>
            <person name="Barry K."/>
            <person name="Bills G."/>
            <person name="Bluhm B."/>
            <person name="Cannon C."/>
            <person name="Castanera R."/>
            <person name="Culley D."/>
            <person name="Daum C."/>
            <person name="Ezra D."/>
            <person name="Gonzalez J."/>
            <person name="Henrissat B."/>
            <person name="Kuo A."/>
            <person name="Liang C."/>
            <person name="Lipzen A."/>
            <person name="Lutzoni F."/>
            <person name="Magnuson J."/>
            <person name="Mondo S."/>
            <person name="Nolan M."/>
            <person name="Ohm R."/>
            <person name="Pangilinan J."/>
            <person name="Park H.-J."/>
            <person name="Ramirez L."/>
            <person name="Alfaro M."/>
            <person name="Sun H."/>
            <person name="Tritt A."/>
            <person name="Yoshinaga Y."/>
            <person name="Zwiers L.-H."/>
            <person name="Turgeon B."/>
            <person name="Goodwin S."/>
            <person name="Spatafora J."/>
            <person name="Crous P."/>
            <person name="Grigoriev I."/>
        </authorList>
    </citation>
    <scope>NUCLEOTIDE SEQUENCE</scope>
    <source>
        <strain evidence="7">CBS 121739</strain>
    </source>
</reference>
<keyword evidence="4" id="KW-0560">Oxidoreductase</keyword>
<dbReference type="GeneID" id="54489189"/>
<dbReference type="AlphaFoldDB" id="A0A6A6WAT8"/>
<dbReference type="Gene3D" id="3.30.465.10">
    <property type="match status" value="1"/>
</dbReference>
<dbReference type="SUPFAM" id="SSF56176">
    <property type="entry name" value="FAD-binding/transporter-associated domain-like"/>
    <property type="match status" value="1"/>
</dbReference>
<proteinExistence type="inferred from homology"/>
<dbReference type="Pfam" id="PF01565">
    <property type="entry name" value="FAD_binding_4"/>
    <property type="match status" value="1"/>
</dbReference>
<dbReference type="InterPro" id="IPR012951">
    <property type="entry name" value="BBE"/>
</dbReference>
<dbReference type="Pfam" id="PF08031">
    <property type="entry name" value="BBE"/>
    <property type="match status" value="1"/>
</dbReference>
<feature type="signal peptide" evidence="5">
    <location>
        <begin position="1"/>
        <end position="18"/>
    </location>
</feature>
<dbReference type="EMBL" id="ML996570">
    <property type="protein sequence ID" value="KAF2759070.1"/>
    <property type="molecule type" value="Genomic_DNA"/>
</dbReference>
<feature type="chain" id="PRO_5025548243" evidence="5">
    <location>
        <begin position="19"/>
        <end position="508"/>
    </location>
</feature>
<sequence>MLQLWCLCITLCVAIASAQPDLSCLRTCLASKSTPSTFSDNSNWAKLASPFNLRLQYKPAVVVSADTVSHVSEGVKCASSCGGFKVQARSGGHSYASFSTGGQNGSVIIDLASLNTVTVHANKSATIEGGVRLGNLDLSLFDAGKRAISHGTCAGVGIGGHSTHGGYGYDSRAWGLALDHIEALEVVLADGSVQRVSAKQNEDVYWAARGAADSIAIVTKFHMRTQAAPEKLVYWSYDLSNCMSKKATFVAAFQHVQSFALNTTVQDRRLNWGMWLGTDSWSIQGKFFGTLTDWKTRIEPELLRTLPKPAGSDVREVSWLKAQALFEGSEDTAALAKPKEPGTYTEHDTFYTKSLTVPDPLSAEALGNWYTYATTAGAQITSPNQWSCDFDLYGGPDSQVSIYNSTWSAFQPRNALWTLQMSAGVEGNRAFDKKLISFVNGISTAITSKMPNTKFAAYHNYVDPELSPAEAHRLYFGSEVYERLLAIKKRVDPNGVFQNPLSVGVGDA</sequence>
<dbReference type="GO" id="GO:0016491">
    <property type="term" value="F:oxidoreductase activity"/>
    <property type="evidence" value="ECO:0007669"/>
    <property type="project" value="UniProtKB-KW"/>
</dbReference>
<keyword evidence="5" id="KW-0732">Signal</keyword>
<dbReference type="RefSeq" id="XP_033601521.1">
    <property type="nucleotide sequence ID" value="XM_033748135.1"/>
</dbReference>
<feature type="domain" description="FAD-binding PCMH-type" evidence="6">
    <location>
        <begin position="55"/>
        <end position="228"/>
    </location>
</feature>
<dbReference type="InterPro" id="IPR006094">
    <property type="entry name" value="Oxid_FAD_bind_N"/>
</dbReference>
<dbReference type="PANTHER" id="PTHR42973:SF15">
    <property type="entry name" value="FAD-BINDING PCMH-TYPE DOMAIN-CONTAINING PROTEIN"/>
    <property type="match status" value="1"/>
</dbReference>
<evidence type="ECO:0000313" key="8">
    <source>
        <dbReference type="Proteomes" id="UP000799437"/>
    </source>
</evidence>